<name>A0A2R6NEI9_9APHY</name>
<comment type="caution">
    <text evidence="1">The sequence shown here is derived from an EMBL/GenBank/DDBJ whole genome shotgun (WGS) entry which is preliminary data.</text>
</comment>
<evidence type="ECO:0000313" key="1">
    <source>
        <dbReference type="EMBL" id="PSR70807.1"/>
    </source>
</evidence>
<proteinExistence type="predicted"/>
<dbReference type="Proteomes" id="UP000186601">
    <property type="component" value="Unassembled WGS sequence"/>
</dbReference>
<reference evidence="1 2" key="1">
    <citation type="submission" date="2018-02" db="EMBL/GenBank/DDBJ databases">
        <title>Genome sequence of the basidiomycete white-rot fungus Phlebia centrifuga.</title>
        <authorList>
            <person name="Granchi Z."/>
            <person name="Peng M."/>
            <person name="de Vries R.P."/>
            <person name="Hilden K."/>
            <person name="Makela M.R."/>
            <person name="Grigoriev I."/>
            <person name="Riley R."/>
        </authorList>
    </citation>
    <scope>NUCLEOTIDE SEQUENCE [LARGE SCALE GENOMIC DNA]</scope>
    <source>
        <strain evidence="1 2">FBCC195</strain>
    </source>
</reference>
<sequence length="99" mass="10751">MEGHGPGYAVENQMNQGYRQILSLISGGASLPRLTGLGSEDKPGGKDSVSLVVLKENEIQGALRLFCRIGMVAQFRQTTYDLASAGWRDLCRPPNLESK</sequence>
<keyword evidence="2" id="KW-1185">Reference proteome</keyword>
<evidence type="ECO:0000313" key="2">
    <source>
        <dbReference type="Proteomes" id="UP000186601"/>
    </source>
</evidence>
<dbReference type="OrthoDB" id="40048at2759"/>
<dbReference type="EMBL" id="MLYV02001314">
    <property type="protein sequence ID" value="PSR70807.1"/>
    <property type="molecule type" value="Genomic_DNA"/>
</dbReference>
<protein>
    <submittedName>
        <fullName evidence="1">Uncharacterized protein</fullName>
    </submittedName>
</protein>
<dbReference type="AlphaFoldDB" id="A0A2R6NEI9"/>
<accession>A0A2R6NEI9</accession>
<gene>
    <name evidence="1" type="ORF">PHLCEN_2v13315</name>
</gene>
<organism evidence="1 2">
    <name type="scientific">Hermanssonia centrifuga</name>
    <dbReference type="NCBI Taxonomy" id="98765"/>
    <lineage>
        <taxon>Eukaryota</taxon>
        <taxon>Fungi</taxon>
        <taxon>Dikarya</taxon>
        <taxon>Basidiomycota</taxon>
        <taxon>Agaricomycotina</taxon>
        <taxon>Agaricomycetes</taxon>
        <taxon>Polyporales</taxon>
        <taxon>Meruliaceae</taxon>
        <taxon>Hermanssonia</taxon>
    </lineage>
</organism>